<dbReference type="InterPro" id="IPR050832">
    <property type="entry name" value="Bact_Acetyltransf"/>
</dbReference>
<keyword evidence="2" id="KW-0012">Acyltransferase</keyword>
<dbReference type="GO" id="GO:0016747">
    <property type="term" value="F:acyltransferase activity, transferring groups other than amino-acyl groups"/>
    <property type="evidence" value="ECO:0007669"/>
    <property type="project" value="InterPro"/>
</dbReference>
<name>A0A1M6WJD7_9BRAD</name>
<dbReference type="Pfam" id="PF00583">
    <property type="entry name" value="Acetyltransf_1"/>
    <property type="match status" value="1"/>
</dbReference>
<dbReference type="Gene3D" id="3.40.630.30">
    <property type="match status" value="1"/>
</dbReference>
<dbReference type="Proteomes" id="UP000189935">
    <property type="component" value="Chromosome I"/>
</dbReference>
<accession>A0A1M6WJD7</accession>
<dbReference type="EMBL" id="LT670844">
    <property type="protein sequence ID" value="SHK93635.1"/>
    <property type="molecule type" value="Genomic_DNA"/>
</dbReference>
<organism evidence="4 5">
    <name type="scientific">Bradyrhizobium lablabi</name>
    <dbReference type="NCBI Taxonomy" id="722472"/>
    <lineage>
        <taxon>Bacteria</taxon>
        <taxon>Pseudomonadati</taxon>
        <taxon>Pseudomonadota</taxon>
        <taxon>Alphaproteobacteria</taxon>
        <taxon>Hyphomicrobiales</taxon>
        <taxon>Nitrobacteraceae</taxon>
        <taxon>Bradyrhizobium</taxon>
    </lineage>
</organism>
<proteinExistence type="predicted"/>
<dbReference type="PROSITE" id="PS51186">
    <property type="entry name" value="GNAT"/>
    <property type="match status" value="1"/>
</dbReference>
<protein>
    <submittedName>
        <fullName evidence="4">Protein N-acetyltransferase, RimJ/RimL family</fullName>
    </submittedName>
</protein>
<evidence type="ECO:0000313" key="5">
    <source>
        <dbReference type="Proteomes" id="UP000189935"/>
    </source>
</evidence>
<dbReference type="AlphaFoldDB" id="A0A1M6WJD7"/>
<evidence type="ECO:0000256" key="2">
    <source>
        <dbReference type="ARBA" id="ARBA00023315"/>
    </source>
</evidence>
<dbReference type="RefSeq" id="WP_079541669.1">
    <property type="nucleotide sequence ID" value="NZ_LT670844.1"/>
</dbReference>
<evidence type="ECO:0000256" key="1">
    <source>
        <dbReference type="ARBA" id="ARBA00022679"/>
    </source>
</evidence>
<feature type="domain" description="N-acetyltransferase" evidence="3">
    <location>
        <begin position="12"/>
        <end position="174"/>
    </location>
</feature>
<dbReference type="CDD" id="cd04301">
    <property type="entry name" value="NAT_SF"/>
    <property type="match status" value="1"/>
</dbReference>
<dbReference type="PANTHER" id="PTHR43877:SF2">
    <property type="entry name" value="AMINOALKYLPHOSPHONATE N-ACETYLTRANSFERASE-RELATED"/>
    <property type="match status" value="1"/>
</dbReference>
<dbReference type="InterPro" id="IPR000182">
    <property type="entry name" value="GNAT_dom"/>
</dbReference>
<dbReference type="PANTHER" id="PTHR43877">
    <property type="entry name" value="AMINOALKYLPHOSPHONATE N-ACETYLTRANSFERASE-RELATED-RELATED"/>
    <property type="match status" value="1"/>
</dbReference>
<dbReference type="SUPFAM" id="SSF55729">
    <property type="entry name" value="Acyl-CoA N-acyltransferases (Nat)"/>
    <property type="match status" value="1"/>
</dbReference>
<evidence type="ECO:0000313" key="4">
    <source>
        <dbReference type="EMBL" id="SHK93635.1"/>
    </source>
</evidence>
<evidence type="ECO:0000259" key="3">
    <source>
        <dbReference type="PROSITE" id="PS51186"/>
    </source>
</evidence>
<sequence>MAQPDASVPQKLKIRRLEADDVAAYRELRLEALTSHPEAFGASWEDESVKPTSWWTERLEANTVFGGWIDHSPLLGMAGFHVNGAAKHRHKGILWGMYVRPDARGTGLAAALVQRVIEHAQALVEEICLTVVSTNAAAHRLYRAAGFEQYGLERRALKVGNDYYDEVLMARSLQPRKPVPEPHPS</sequence>
<gene>
    <name evidence="4" type="ORF">SAMN05444159_4572</name>
</gene>
<reference evidence="4 5" key="1">
    <citation type="submission" date="2016-11" db="EMBL/GenBank/DDBJ databases">
        <authorList>
            <person name="Jaros S."/>
            <person name="Januszkiewicz K."/>
            <person name="Wedrychowicz H."/>
        </authorList>
    </citation>
    <scope>NUCLEOTIDE SEQUENCE [LARGE SCALE GENOMIC DNA]</scope>
    <source>
        <strain evidence="4 5">GAS499</strain>
    </source>
</reference>
<keyword evidence="1 4" id="KW-0808">Transferase</keyword>
<dbReference type="InterPro" id="IPR016181">
    <property type="entry name" value="Acyl_CoA_acyltransferase"/>
</dbReference>
<dbReference type="OrthoDB" id="9799092at2"/>